<reference evidence="2" key="1">
    <citation type="journal article" date="2019" name="bioRxiv">
        <title>The Genome of the Zebra Mussel, Dreissena polymorpha: A Resource for Invasive Species Research.</title>
        <authorList>
            <person name="McCartney M.A."/>
            <person name="Auch B."/>
            <person name="Kono T."/>
            <person name="Mallez S."/>
            <person name="Zhang Y."/>
            <person name="Obille A."/>
            <person name="Becker A."/>
            <person name="Abrahante J.E."/>
            <person name="Garbe J."/>
            <person name="Badalamenti J.P."/>
            <person name="Herman A."/>
            <person name="Mangelson H."/>
            <person name="Liachko I."/>
            <person name="Sullivan S."/>
            <person name="Sone E.D."/>
            <person name="Koren S."/>
            <person name="Silverstein K.A.T."/>
            <person name="Beckman K.B."/>
            <person name="Gohl D.M."/>
        </authorList>
    </citation>
    <scope>NUCLEOTIDE SEQUENCE</scope>
    <source>
        <strain evidence="2">Duluth1</strain>
        <tissue evidence="2">Whole animal</tissue>
    </source>
</reference>
<dbReference type="Proteomes" id="UP000828390">
    <property type="component" value="Unassembled WGS sequence"/>
</dbReference>
<evidence type="ECO:0000313" key="3">
    <source>
        <dbReference type="Proteomes" id="UP000828390"/>
    </source>
</evidence>
<dbReference type="AlphaFoldDB" id="A0A9D3Z4A8"/>
<name>A0A9D3Z4A8_DREPO</name>
<keyword evidence="1" id="KW-0732">Signal</keyword>
<dbReference type="EMBL" id="JAIWYP010000014">
    <property type="protein sequence ID" value="KAH3710350.1"/>
    <property type="molecule type" value="Genomic_DNA"/>
</dbReference>
<sequence>MKLLLLGSLTVLLVWSSLALPTDDEIDQDIDQEILDAAARATNEVQDDGETDEEDDEEEKCLKACADKEGEEMENCIAACLVEEDKGLGQRTIEKQRKRGWFRRALRRIRWRRVLEVAVRAIG</sequence>
<evidence type="ECO:0000313" key="2">
    <source>
        <dbReference type="EMBL" id="KAH3710350.1"/>
    </source>
</evidence>
<reference evidence="2" key="2">
    <citation type="submission" date="2020-11" db="EMBL/GenBank/DDBJ databases">
        <authorList>
            <person name="McCartney M.A."/>
            <person name="Auch B."/>
            <person name="Kono T."/>
            <person name="Mallez S."/>
            <person name="Becker A."/>
            <person name="Gohl D.M."/>
            <person name="Silverstein K.A.T."/>
            <person name="Koren S."/>
            <person name="Bechman K.B."/>
            <person name="Herman A."/>
            <person name="Abrahante J.E."/>
            <person name="Garbe J."/>
        </authorList>
    </citation>
    <scope>NUCLEOTIDE SEQUENCE</scope>
    <source>
        <strain evidence="2">Duluth1</strain>
        <tissue evidence="2">Whole animal</tissue>
    </source>
</reference>
<accession>A0A9D3Z4A8</accession>
<keyword evidence="3" id="KW-1185">Reference proteome</keyword>
<feature type="signal peptide" evidence="1">
    <location>
        <begin position="1"/>
        <end position="19"/>
    </location>
</feature>
<evidence type="ECO:0000256" key="1">
    <source>
        <dbReference type="SAM" id="SignalP"/>
    </source>
</evidence>
<protein>
    <recommendedName>
        <fullName evidence="4">Antimicrobial peptide</fullName>
    </recommendedName>
</protein>
<organism evidence="2 3">
    <name type="scientific">Dreissena polymorpha</name>
    <name type="common">Zebra mussel</name>
    <name type="synonym">Mytilus polymorpha</name>
    <dbReference type="NCBI Taxonomy" id="45954"/>
    <lineage>
        <taxon>Eukaryota</taxon>
        <taxon>Metazoa</taxon>
        <taxon>Spiralia</taxon>
        <taxon>Lophotrochozoa</taxon>
        <taxon>Mollusca</taxon>
        <taxon>Bivalvia</taxon>
        <taxon>Autobranchia</taxon>
        <taxon>Heteroconchia</taxon>
        <taxon>Euheterodonta</taxon>
        <taxon>Imparidentia</taxon>
        <taxon>Neoheterodontei</taxon>
        <taxon>Myida</taxon>
        <taxon>Dreissenoidea</taxon>
        <taxon>Dreissenidae</taxon>
        <taxon>Dreissena</taxon>
    </lineage>
</organism>
<feature type="chain" id="PRO_5038549933" description="Antimicrobial peptide" evidence="1">
    <location>
        <begin position="20"/>
        <end position="123"/>
    </location>
</feature>
<proteinExistence type="predicted"/>
<comment type="caution">
    <text evidence="2">The sequence shown here is derived from an EMBL/GenBank/DDBJ whole genome shotgun (WGS) entry which is preliminary data.</text>
</comment>
<gene>
    <name evidence="2" type="ORF">DPMN_069827</name>
</gene>
<evidence type="ECO:0008006" key="4">
    <source>
        <dbReference type="Google" id="ProtNLM"/>
    </source>
</evidence>